<protein>
    <submittedName>
        <fullName evidence="1">Putative peptidoglycan-specific endopeptidase, M23</fullName>
    </submittedName>
</protein>
<evidence type="ECO:0000313" key="2">
    <source>
        <dbReference type="Proteomes" id="UP000029389"/>
    </source>
</evidence>
<dbReference type="AlphaFoldDB" id="A0A090Z1R6"/>
<sequence>MNLYENPADPTFAGRITQKIPYLIHKGYCGGGEKNMLCLGNEKQWAYLKHFDVQWFYAYTKYWSGYQIRTYDGPNGNDTGFVDGSKPYQLFNRQDGHIDIGGNRWIREEHVIIK</sequence>
<name>A0A090Z1R6_9BACI</name>
<dbReference type="EMBL" id="JMQC01000008">
    <property type="protein sequence ID" value="KFN04328.1"/>
    <property type="molecule type" value="Genomic_DNA"/>
</dbReference>
<accession>A0A090Z1R6</accession>
<dbReference type="PATRIC" id="fig|1405.8.peg.4751"/>
<dbReference type="Proteomes" id="UP000029389">
    <property type="component" value="Unassembled WGS sequence"/>
</dbReference>
<reference evidence="1 2" key="1">
    <citation type="submission" date="2014-04" db="EMBL/GenBank/DDBJ databases">
        <authorList>
            <person name="Bishop-Lilly K.A."/>
            <person name="Broomall S.M."/>
            <person name="Chain P.S."/>
            <person name="Chertkov O."/>
            <person name="Coyne S.R."/>
            <person name="Daligault H.E."/>
            <person name="Davenport K.W."/>
            <person name="Erkkila T."/>
            <person name="Frey K.G."/>
            <person name="Gibbons H.S."/>
            <person name="Gu W."/>
            <person name="Jaissle J."/>
            <person name="Johnson S.L."/>
            <person name="Koroleva G.I."/>
            <person name="Ladner J.T."/>
            <person name="Lo C.-C."/>
            <person name="Minogue T.D."/>
            <person name="Munk C."/>
            <person name="Palacios G.F."/>
            <person name="Redden C.L."/>
            <person name="Rosenzweig C.N."/>
            <person name="Scholz M.B."/>
            <person name="Teshima H."/>
            <person name="Xu Y."/>
        </authorList>
    </citation>
    <scope>NUCLEOTIDE SEQUENCE [LARGE SCALE GENOMIC DNA]</scope>
    <source>
        <strain evidence="1 2">BHP</strain>
    </source>
</reference>
<comment type="caution">
    <text evidence="1">The sequence shown here is derived from an EMBL/GenBank/DDBJ whole genome shotgun (WGS) entry which is preliminary data.</text>
</comment>
<evidence type="ECO:0000313" key="1">
    <source>
        <dbReference type="EMBL" id="KFN04328.1"/>
    </source>
</evidence>
<proteinExistence type="predicted"/>
<organism evidence="1 2">
    <name type="scientific">Bacillus clarus</name>
    <dbReference type="NCBI Taxonomy" id="2338372"/>
    <lineage>
        <taxon>Bacteria</taxon>
        <taxon>Bacillati</taxon>
        <taxon>Bacillota</taxon>
        <taxon>Bacilli</taxon>
        <taxon>Bacillales</taxon>
        <taxon>Bacillaceae</taxon>
        <taxon>Bacillus</taxon>
        <taxon>Bacillus cereus group</taxon>
    </lineage>
</organism>
<gene>
    <name evidence="1" type="ORF">DJ93_4613</name>
</gene>